<proteinExistence type="predicted"/>
<dbReference type="Proteomes" id="UP000255423">
    <property type="component" value="Unassembled WGS sequence"/>
</dbReference>
<dbReference type="InterPro" id="IPR006665">
    <property type="entry name" value="OmpA-like"/>
</dbReference>
<dbReference type="SUPFAM" id="SSF103647">
    <property type="entry name" value="TSP type-3 repeat"/>
    <property type="match status" value="2"/>
</dbReference>
<keyword evidence="3 5" id="KW-0472">Membrane</keyword>
<feature type="domain" description="OmpA-like" evidence="7">
    <location>
        <begin position="584"/>
        <end position="700"/>
    </location>
</feature>
<dbReference type="PROSITE" id="PS51123">
    <property type="entry name" value="OMPA_2"/>
    <property type="match status" value="1"/>
</dbReference>
<dbReference type="EMBL" id="UHJL01000003">
    <property type="protein sequence ID" value="SUQ24729.1"/>
    <property type="molecule type" value="Genomic_DNA"/>
</dbReference>
<evidence type="ECO:0000313" key="8">
    <source>
        <dbReference type="EMBL" id="SUQ24729.1"/>
    </source>
</evidence>
<dbReference type="Pfam" id="PF02412">
    <property type="entry name" value="TSP_3"/>
    <property type="match status" value="5"/>
</dbReference>
<dbReference type="InterPro" id="IPR006664">
    <property type="entry name" value="OMP_bac"/>
</dbReference>
<gene>
    <name evidence="8" type="ORF">SAMN05661053_2142</name>
</gene>
<sequence length="700" mass="73746">MKKIVAMSLLAGSFAFAQSGLMGGADGLNQKTAQTLGEGGFAAGFGGQVSYDAWSLTRGGAYSKGGKSASFYENAGSLTANINFAAGVTDFIDVGLALPLYYDHANSPANGEGDMWKASRGDLELWAKAKLPLDEMTDGIFNAAIAAQFYFPTGDKSVGVRPRHAWFLHAKGGETHPYGLRNMAFGGELILTLDLQKVGAPLRFNGNVGFVGTVTKGSNTLVYGGGINVLPTDWMDFFVEANGEFRVEKGEYPRDPGYDPFTLTPGFRFHLPANIDIALGLDVGIRALSNFTWKSKDEMHSAEHYQLYYTDKNGKKVQYGYTPTPRYAGTASLVWRFGNVRGADEDNDGVANNIDQCAGTPAGAVVDANGCPVDGDNDGVFDGLDQCAETPAGAVVDAAGCPVDSDNDGIADGIDQCAETPANVVVDAAGCPVDSDKDGVADYLDKCPNTASGATIDANGCPIDSDKDGVADYLDQCPNTQSGIAVDGKGCPVDSDNDGVADYLDKCPSTPAGLPVNADGCSPDGDKDGIVDALDKCPNTPAGVSVDEVGCPVDSDKDGVADHLDKCPNTLVGVAVDKNGCPNKNQDLDKLKKGIQFKTGSAKLTASSNKTLNNIAKLLKKLPAVNLEVQGHTDDTGSEEKNKTMSEQRAQAVVKYLVKKGIDSERLRAVGYGSDKPIADNKTKKGRKLNRRVELVPFEK</sequence>
<dbReference type="PANTHER" id="PTHR30329:SF21">
    <property type="entry name" value="LIPOPROTEIN YIAD-RELATED"/>
    <property type="match status" value="1"/>
</dbReference>
<feature type="signal peptide" evidence="6">
    <location>
        <begin position="1"/>
        <end position="17"/>
    </location>
</feature>
<reference evidence="8 9" key="1">
    <citation type="submission" date="2017-08" db="EMBL/GenBank/DDBJ databases">
        <authorList>
            <person name="de Groot N.N."/>
        </authorList>
    </citation>
    <scope>NUCLEOTIDE SEQUENCE [LARGE SCALE GENOMIC DNA]</scope>
    <source>
        <strain evidence="8 9">HM2</strain>
    </source>
</reference>
<dbReference type="PANTHER" id="PTHR30329">
    <property type="entry name" value="STATOR ELEMENT OF FLAGELLAR MOTOR COMPLEX"/>
    <property type="match status" value="1"/>
</dbReference>
<dbReference type="InterPro" id="IPR003367">
    <property type="entry name" value="Thrombospondin_3-like_rpt"/>
</dbReference>
<dbReference type="InterPro" id="IPR036737">
    <property type="entry name" value="OmpA-like_sf"/>
</dbReference>
<dbReference type="Gene3D" id="4.10.1080.10">
    <property type="entry name" value="TSP type-3 repeat"/>
    <property type="match status" value="2"/>
</dbReference>
<evidence type="ECO:0000259" key="7">
    <source>
        <dbReference type="PROSITE" id="PS51123"/>
    </source>
</evidence>
<dbReference type="GO" id="GO:0009279">
    <property type="term" value="C:cell outer membrane"/>
    <property type="evidence" value="ECO:0007669"/>
    <property type="project" value="UniProtKB-SubCell"/>
</dbReference>
<keyword evidence="4" id="KW-0998">Cell outer membrane</keyword>
<evidence type="ECO:0000256" key="5">
    <source>
        <dbReference type="PROSITE-ProRule" id="PRU00473"/>
    </source>
</evidence>
<dbReference type="AlphaFoldDB" id="A0A380S683"/>
<dbReference type="GO" id="GO:0005509">
    <property type="term" value="F:calcium ion binding"/>
    <property type="evidence" value="ECO:0007669"/>
    <property type="project" value="InterPro"/>
</dbReference>
<protein>
    <submittedName>
        <fullName evidence="8">Thrombospondin type 3 repeat-containing protein</fullName>
    </submittedName>
</protein>
<comment type="subcellular location">
    <subcellularLocation>
        <location evidence="1">Cell outer membrane</location>
    </subcellularLocation>
</comment>
<evidence type="ECO:0000256" key="3">
    <source>
        <dbReference type="ARBA" id="ARBA00023136"/>
    </source>
</evidence>
<evidence type="ECO:0000256" key="6">
    <source>
        <dbReference type="SAM" id="SignalP"/>
    </source>
</evidence>
<dbReference type="Pfam" id="PF00691">
    <property type="entry name" value="OmpA"/>
    <property type="match status" value="1"/>
</dbReference>
<dbReference type="CDD" id="cd07185">
    <property type="entry name" value="OmpA_C-like"/>
    <property type="match status" value="1"/>
</dbReference>
<evidence type="ECO:0000256" key="4">
    <source>
        <dbReference type="ARBA" id="ARBA00023237"/>
    </source>
</evidence>
<keyword evidence="2 6" id="KW-0732">Signal</keyword>
<dbReference type="Gene3D" id="3.30.1330.60">
    <property type="entry name" value="OmpA-like domain"/>
    <property type="match status" value="1"/>
</dbReference>
<evidence type="ECO:0000313" key="9">
    <source>
        <dbReference type="Proteomes" id="UP000255423"/>
    </source>
</evidence>
<dbReference type="PRINTS" id="PR01021">
    <property type="entry name" value="OMPADOMAIN"/>
</dbReference>
<dbReference type="GO" id="GO:0007155">
    <property type="term" value="P:cell adhesion"/>
    <property type="evidence" value="ECO:0007669"/>
    <property type="project" value="InterPro"/>
</dbReference>
<feature type="chain" id="PRO_5016772919" evidence="6">
    <location>
        <begin position="18"/>
        <end position="700"/>
    </location>
</feature>
<organism evidence="8 9">
    <name type="scientific">Fibrobacter succinogenes</name>
    <name type="common">Bacteroides succinogenes</name>
    <dbReference type="NCBI Taxonomy" id="833"/>
    <lineage>
        <taxon>Bacteria</taxon>
        <taxon>Pseudomonadati</taxon>
        <taxon>Fibrobacterota</taxon>
        <taxon>Fibrobacteria</taxon>
        <taxon>Fibrobacterales</taxon>
        <taxon>Fibrobacteraceae</taxon>
        <taxon>Fibrobacter</taxon>
    </lineage>
</organism>
<dbReference type="InterPro" id="IPR050330">
    <property type="entry name" value="Bact_OuterMem_StrucFunc"/>
</dbReference>
<name>A0A380S683_FIBSU</name>
<dbReference type="SUPFAM" id="SSF103088">
    <property type="entry name" value="OmpA-like"/>
    <property type="match status" value="1"/>
</dbReference>
<dbReference type="InterPro" id="IPR028974">
    <property type="entry name" value="TSP_type-3_rpt"/>
</dbReference>
<evidence type="ECO:0000256" key="1">
    <source>
        <dbReference type="ARBA" id="ARBA00004442"/>
    </source>
</evidence>
<dbReference type="RefSeq" id="WP_109573140.1">
    <property type="nucleotide sequence ID" value="NZ_UHJL01000003.1"/>
</dbReference>
<evidence type="ECO:0000256" key="2">
    <source>
        <dbReference type="ARBA" id="ARBA00022729"/>
    </source>
</evidence>
<accession>A0A380S683</accession>